<evidence type="ECO:0000256" key="6">
    <source>
        <dbReference type="ARBA" id="ARBA00023242"/>
    </source>
</evidence>
<dbReference type="FunFam" id="3.30.160.60:FF:000446">
    <property type="entry name" value="Zinc finger protein"/>
    <property type="match status" value="1"/>
</dbReference>
<dbReference type="SMART" id="SM00355">
    <property type="entry name" value="ZnF_C2H2"/>
    <property type="match status" value="4"/>
</dbReference>
<dbReference type="InterPro" id="IPR036236">
    <property type="entry name" value="Znf_C2H2_sf"/>
</dbReference>
<keyword evidence="5" id="KW-0862">Zinc</keyword>
<dbReference type="PANTHER" id="PTHR24381:SF393">
    <property type="entry name" value="CHROMATIN-LINKED ADAPTOR FOR MSL PROTEINS, ISOFORM B"/>
    <property type="match status" value="1"/>
</dbReference>
<accession>A0AA88Y9V8</accession>
<keyword evidence="3" id="KW-0677">Repeat</keyword>
<dbReference type="FunFam" id="3.30.160.60:FF:000417">
    <property type="entry name" value="Zinc finger protein"/>
    <property type="match status" value="1"/>
</dbReference>
<evidence type="ECO:0000256" key="2">
    <source>
        <dbReference type="ARBA" id="ARBA00022723"/>
    </source>
</evidence>
<organism evidence="9 10">
    <name type="scientific">Pinctada imbricata</name>
    <name type="common">Atlantic pearl-oyster</name>
    <name type="synonym">Pinctada martensii</name>
    <dbReference type="NCBI Taxonomy" id="66713"/>
    <lineage>
        <taxon>Eukaryota</taxon>
        <taxon>Metazoa</taxon>
        <taxon>Spiralia</taxon>
        <taxon>Lophotrochozoa</taxon>
        <taxon>Mollusca</taxon>
        <taxon>Bivalvia</taxon>
        <taxon>Autobranchia</taxon>
        <taxon>Pteriomorphia</taxon>
        <taxon>Pterioida</taxon>
        <taxon>Pterioidea</taxon>
        <taxon>Pteriidae</taxon>
        <taxon>Pinctada</taxon>
    </lineage>
</organism>
<evidence type="ECO:0000256" key="5">
    <source>
        <dbReference type="ARBA" id="ARBA00022833"/>
    </source>
</evidence>
<dbReference type="AlphaFoldDB" id="A0AA88Y9V8"/>
<dbReference type="PANTHER" id="PTHR24381">
    <property type="entry name" value="ZINC FINGER PROTEIN"/>
    <property type="match status" value="1"/>
</dbReference>
<protein>
    <recommendedName>
        <fullName evidence="8">C2H2-type domain-containing protein</fullName>
    </recommendedName>
</protein>
<comment type="subcellular location">
    <subcellularLocation>
        <location evidence="1">Nucleus</location>
    </subcellularLocation>
</comment>
<feature type="domain" description="C2H2-type" evidence="8">
    <location>
        <begin position="391"/>
        <end position="418"/>
    </location>
</feature>
<keyword evidence="10" id="KW-1185">Reference proteome</keyword>
<reference evidence="9" key="1">
    <citation type="submission" date="2019-08" db="EMBL/GenBank/DDBJ databases">
        <title>The improved chromosome-level genome for the pearl oyster Pinctada fucata martensii using PacBio sequencing and Hi-C.</title>
        <authorList>
            <person name="Zheng Z."/>
        </authorList>
    </citation>
    <scope>NUCLEOTIDE SEQUENCE</scope>
    <source>
        <strain evidence="9">ZZ-2019</strain>
        <tissue evidence="9">Adductor muscle</tissue>
    </source>
</reference>
<evidence type="ECO:0000259" key="8">
    <source>
        <dbReference type="PROSITE" id="PS50157"/>
    </source>
</evidence>
<feature type="domain" description="C2H2-type" evidence="8">
    <location>
        <begin position="363"/>
        <end position="390"/>
    </location>
</feature>
<keyword evidence="6" id="KW-0539">Nucleus</keyword>
<dbReference type="EMBL" id="VSWD01000006">
    <property type="protein sequence ID" value="KAK3100752.1"/>
    <property type="molecule type" value="Genomic_DNA"/>
</dbReference>
<sequence>MNRFEKAHIYMKDLPMRSYHPLLDHVYTKPYENAQISTAKCENVETDGYSIISCAYQEQDIDDQEVAVAKIESDDGERRIETSRLSEENSITATVDTKFTVDSKDLFQNIHVENKGVEESIGETFEDEFAQKEKVIHCELKEIEMDTSSMKNNLVTNKNVLENKGEFNDKSNRANSSVRDSRDNVYVKKEFDGACDIENNIADECKGQTNKDGHVRKKILALPEKANSTESDKDAKCIRSALEEDHVNIENFIHSYANDADYNENDKCMEASGENDDVNEKSIILVYKDNGDFEIEMNTSQKCILDANECAQEEHVSMKEENIMYKMCGDAHDAGNKEGDRCKGAQLSDLKKHQRTHTKEKTYKCDECGYSTAEGSNLKKHQRTHTGEKPYKCDKCEYRTAYSNALNRHQRTHAVEKSFNCDKCDYRTAYLSYLKRHQRKHAPEKSYKCDKCGYRTAYLRSLKEHQRTHAAENPSRVIYVRYLKLTKKTPNSI</sequence>
<keyword evidence="2" id="KW-0479">Metal-binding</keyword>
<gene>
    <name evidence="9" type="ORF">FSP39_024711</name>
</gene>
<dbReference type="PROSITE" id="PS50157">
    <property type="entry name" value="ZINC_FINGER_C2H2_2"/>
    <property type="match status" value="4"/>
</dbReference>
<dbReference type="InterPro" id="IPR013087">
    <property type="entry name" value="Znf_C2H2_type"/>
</dbReference>
<dbReference type="Gene3D" id="3.30.160.60">
    <property type="entry name" value="Classic Zinc Finger"/>
    <property type="match status" value="4"/>
</dbReference>
<dbReference type="Proteomes" id="UP001186944">
    <property type="component" value="Unassembled WGS sequence"/>
</dbReference>
<evidence type="ECO:0000313" key="10">
    <source>
        <dbReference type="Proteomes" id="UP001186944"/>
    </source>
</evidence>
<keyword evidence="4 7" id="KW-0863">Zinc-finger</keyword>
<feature type="domain" description="C2H2-type" evidence="8">
    <location>
        <begin position="419"/>
        <end position="446"/>
    </location>
</feature>
<dbReference type="SUPFAM" id="SSF57667">
    <property type="entry name" value="beta-beta-alpha zinc fingers"/>
    <property type="match status" value="3"/>
</dbReference>
<feature type="domain" description="C2H2-type" evidence="8">
    <location>
        <begin position="447"/>
        <end position="474"/>
    </location>
</feature>
<proteinExistence type="predicted"/>
<evidence type="ECO:0000256" key="3">
    <source>
        <dbReference type="ARBA" id="ARBA00022737"/>
    </source>
</evidence>
<dbReference type="FunFam" id="3.30.160.60:FF:002343">
    <property type="entry name" value="Zinc finger protein 33A"/>
    <property type="match status" value="1"/>
</dbReference>
<dbReference type="Pfam" id="PF00096">
    <property type="entry name" value="zf-C2H2"/>
    <property type="match status" value="4"/>
</dbReference>
<evidence type="ECO:0000256" key="4">
    <source>
        <dbReference type="ARBA" id="ARBA00022771"/>
    </source>
</evidence>
<evidence type="ECO:0000256" key="7">
    <source>
        <dbReference type="PROSITE-ProRule" id="PRU00042"/>
    </source>
</evidence>
<dbReference type="GO" id="GO:0005634">
    <property type="term" value="C:nucleus"/>
    <property type="evidence" value="ECO:0007669"/>
    <property type="project" value="UniProtKB-SubCell"/>
</dbReference>
<evidence type="ECO:0000313" key="9">
    <source>
        <dbReference type="EMBL" id="KAK3100752.1"/>
    </source>
</evidence>
<dbReference type="GO" id="GO:0008270">
    <property type="term" value="F:zinc ion binding"/>
    <property type="evidence" value="ECO:0007669"/>
    <property type="project" value="UniProtKB-KW"/>
</dbReference>
<name>A0AA88Y9V8_PINIB</name>
<dbReference type="GO" id="GO:0000981">
    <property type="term" value="F:DNA-binding transcription factor activity, RNA polymerase II-specific"/>
    <property type="evidence" value="ECO:0007669"/>
    <property type="project" value="TreeGrafter"/>
</dbReference>
<comment type="caution">
    <text evidence="9">The sequence shown here is derived from an EMBL/GenBank/DDBJ whole genome shotgun (WGS) entry which is preliminary data.</text>
</comment>
<evidence type="ECO:0000256" key="1">
    <source>
        <dbReference type="ARBA" id="ARBA00004123"/>
    </source>
</evidence>
<dbReference type="GO" id="GO:0000977">
    <property type="term" value="F:RNA polymerase II transcription regulatory region sequence-specific DNA binding"/>
    <property type="evidence" value="ECO:0007669"/>
    <property type="project" value="TreeGrafter"/>
</dbReference>
<dbReference type="FunFam" id="3.30.160.60:FF:000882">
    <property type="entry name" value="Predicted gene, 21060"/>
    <property type="match status" value="1"/>
</dbReference>